<dbReference type="InterPro" id="IPR045087">
    <property type="entry name" value="Cu-oxidase_fam"/>
</dbReference>
<dbReference type="SUPFAM" id="SSF49503">
    <property type="entry name" value="Cupredoxins"/>
    <property type="match status" value="1"/>
</dbReference>
<evidence type="ECO:0000256" key="2">
    <source>
        <dbReference type="ARBA" id="ARBA00022723"/>
    </source>
</evidence>
<dbReference type="GO" id="GO:0005507">
    <property type="term" value="F:copper ion binding"/>
    <property type="evidence" value="ECO:0007669"/>
    <property type="project" value="InterPro"/>
</dbReference>
<dbReference type="PANTHER" id="PTHR11709">
    <property type="entry name" value="MULTI-COPPER OXIDASE"/>
    <property type="match status" value="1"/>
</dbReference>
<dbReference type="EMBL" id="DS470142">
    <property type="protein sequence ID" value="EDO30121.1"/>
    <property type="molecule type" value="Genomic_DNA"/>
</dbReference>
<sequence>VDGINRTIITINDQFPGPTIEVTEGAEVVVTVVNHLLKEGVTIHWHGVHMRSNPWMDGVAYISQCPIQVKQSFQYRFIADPPGTHWYHSHFELQKSDGLYGALIIHR</sequence>
<evidence type="ECO:0000259" key="5">
    <source>
        <dbReference type="Pfam" id="PF07732"/>
    </source>
</evidence>
<dbReference type="PANTHER" id="PTHR11709:SF394">
    <property type="entry name" value="FI03373P-RELATED"/>
    <property type="match status" value="1"/>
</dbReference>
<dbReference type="KEGG" id="nve:5500400"/>
<dbReference type="Gene3D" id="2.60.40.420">
    <property type="entry name" value="Cupredoxins - blue copper proteins"/>
    <property type="match status" value="1"/>
</dbReference>
<evidence type="ECO:0000256" key="1">
    <source>
        <dbReference type="ARBA" id="ARBA00010609"/>
    </source>
</evidence>
<evidence type="ECO:0000313" key="7">
    <source>
        <dbReference type="EMBL" id="EDO30121.1"/>
    </source>
</evidence>
<protein>
    <recommendedName>
        <fullName evidence="5">Plastocyanin-like domain-containing protein</fullName>
    </recommendedName>
</protein>
<dbReference type="GO" id="GO:0016491">
    <property type="term" value="F:oxidoreductase activity"/>
    <property type="evidence" value="ECO:0007669"/>
    <property type="project" value="UniProtKB-KW"/>
</dbReference>
<dbReference type="InParanoid" id="A7T1P6"/>
<proteinExistence type="inferred from homology"/>
<name>A7T1P6_NEMVE</name>
<evidence type="ECO:0000256" key="3">
    <source>
        <dbReference type="ARBA" id="ARBA00023002"/>
    </source>
</evidence>
<feature type="non-terminal residue" evidence="7">
    <location>
        <position position="107"/>
    </location>
</feature>
<evidence type="ECO:0000313" key="8">
    <source>
        <dbReference type="Proteomes" id="UP000001593"/>
    </source>
</evidence>
<dbReference type="Proteomes" id="UP000001593">
    <property type="component" value="Unassembled WGS sequence"/>
</dbReference>
<dbReference type="HOGENOM" id="CLU_130564_1_0_1"/>
<organism evidence="7 8">
    <name type="scientific">Nematostella vectensis</name>
    <name type="common">Starlet sea anemone</name>
    <dbReference type="NCBI Taxonomy" id="45351"/>
    <lineage>
        <taxon>Eukaryota</taxon>
        <taxon>Metazoa</taxon>
        <taxon>Cnidaria</taxon>
        <taxon>Anthozoa</taxon>
        <taxon>Hexacorallia</taxon>
        <taxon>Actiniaria</taxon>
        <taxon>Edwardsiidae</taxon>
        <taxon>Nematostella</taxon>
    </lineage>
</organism>
<keyword evidence="3" id="KW-0560">Oxidoreductase</keyword>
<evidence type="ECO:0000313" key="6">
    <source>
        <dbReference type="EMBL" id="EDO29755.1"/>
    </source>
</evidence>
<dbReference type="AlphaFoldDB" id="A7T1P6"/>
<dbReference type="InterPro" id="IPR008972">
    <property type="entry name" value="Cupredoxin"/>
</dbReference>
<dbReference type="CDD" id="cd13858">
    <property type="entry name" value="CuRO_1_tcLCC2_insect_like"/>
    <property type="match status" value="1"/>
</dbReference>
<keyword evidence="2" id="KW-0479">Metal-binding</keyword>
<accession>A7T1P6</accession>
<dbReference type="EMBL" id="DS470306">
    <property type="protein sequence ID" value="EDO29755.1"/>
    <property type="molecule type" value="Genomic_DNA"/>
</dbReference>
<reference evidence="7 8" key="1">
    <citation type="journal article" date="2007" name="Science">
        <title>Sea anemone genome reveals ancestral eumetazoan gene repertoire and genomic organization.</title>
        <authorList>
            <person name="Putnam N.H."/>
            <person name="Srivastava M."/>
            <person name="Hellsten U."/>
            <person name="Dirks B."/>
            <person name="Chapman J."/>
            <person name="Salamov A."/>
            <person name="Terry A."/>
            <person name="Shapiro H."/>
            <person name="Lindquist E."/>
            <person name="Kapitonov V.V."/>
            <person name="Jurka J."/>
            <person name="Genikhovich G."/>
            <person name="Grigoriev I.V."/>
            <person name="Lucas S.M."/>
            <person name="Steele R.E."/>
            <person name="Finnerty J.R."/>
            <person name="Technau U."/>
            <person name="Martindale M.Q."/>
            <person name="Rokhsar D.S."/>
        </authorList>
    </citation>
    <scope>NUCLEOTIDE SEQUENCE [LARGE SCALE GENOMIC DNA]</scope>
    <source>
        <strain evidence="7">CH2 x CH6</strain>
        <strain evidence="8">CH2 X CH6</strain>
    </source>
</reference>
<keyword evidence="4" id="KW-0186">Copper</keyword>
<keyword evidence="8" id="KW-1185">Reference proteome</keyword>
<dbReference type="KEGG" id="nve:5500839"/>
<dbReference type="OMA" id="WHGVHMR"/>
<comment type="similarity">
    <text evidence="1">Belongs to the multicopper oxidase family.</text>
</comment>
<dbReference type="eggNOG" id="KOG1263">
    <property type="taxonomic scope" value="Eukaryota"/>
</dbReference>
<feature type="domain" description="Plastocyanin-like" evidence="5">
    <location>
        <begin position="4"/>
        <end position="106"/>
    </location>
</feature>
<dbReference type="InterPro" id="IPR011707">
    <property type="entry name" value="Cu-oxidase-like_N"/>
</dbReference>
<dbReference type="Pfam" id="PF07732">
    <property type="entry name" value="Cu-oxidase_3"/>
    <property type="match status" value="1"/>
</dbReference>
<evidence type="ECO:0000256" key="4">
    <source>
        <dbReference type="ARBA" id="ARBA00023008"/>
    </source>
</evidence>
<gene>
    <name evidence="7" type="ORF">NEMVEDRAFT_v1g142073</name>
    <name evidence="6" type="ORF">NEMVEDRAFT_v1g143408</name>
</gene>